<dbReference type="GO" id="GO:0006353">
    <property type="term" value="P:DNA-templated transcription termination"/>
    <property type="evidence" value="ECO:0007669"/>
    <property type="project" value="UniProtKB-UniRule"/>
</dbReference>
<dbReference type="SMART" id="SM00738">
    <property type="entry name" value="NGN"/>
    <property type="match status" value="1"/>
</dbReference>
<dbReference type="SUPFAM" id="SSF50104">
    <property type="entry name" value="Translation proteins SH3-like domain"/>
    <property type="match status" value="1"/>
</dbReference>
<dbReference type="Gene3D" id="3.30.70.940">
    <property type="entry name" value="NusG, N-terminal domain"/>
    <property type="match status" value="1"/>
</dbReference>
<name>A0A1M6XFM2_9BACT</name>
<keyword evidence="4 5" id="KW-0804">Transcription</keyword>
<proteinExistence type="inferred from homology"/>
<evidence type="ECO:0000256" key="5">
    <source>
        <dbReference type="HAMAP-Rule" id="MF_00948"/>
    </source>
</evidence>
<comment type="similarity">
    <text evidence="5 7">Belongs to the NusG family.</text>
</comment>
<dbReference type="InterPro" id="IPR006645">
    <property type="entry name" value="NGN-like_dom"/>
</dbReference>
<keyword evidence="2 5" id="KW-0889">Transcription antitermination</keyword>
<dbReference type="Pfam" id="PF00467">
    <property type="entry name" value="KOW"/>
    <property type="match status" value="1"/>
</dbReference>
<dbReference type="AlphaFoldDB" id="A0A1M6XFM2"/>
<dbReference type="CDD" id="cd06091">
    <property type="entry name" value="KOW_NusG"/>
    <property type="match status" value="1"/>
</dbReference>
<protein>
    <recommendedName>
        <fullName evidence="5 6">Transcription termination/antitermination protein NusG</fullName>
    </recommendedName>
</protein>
<dbReference type="InterPro" id="IPR001062">
    <property type="entry name" value="Transcrpt_antiterm_NusG"/>
</dbReference>
<evidence type="ECO:0000256" key="1">
    <source>
        <dbReference type="ARBA" id="ARBA00022472"/>
    </source>
</evidence>
<dbReference type="GO" id="GO:0006354">
    <property type="term" value="P:DNA-templated transcription elongation"/>
    <property type="evidence" value="ECO:0007669"/>
    <property type="project" value="UniProtKB-UniRule"/>
</dbReference>
<evidence type="ECO:0000313" key="11">
    <source>
        <dbReference type="Proteomes" id="UP000185812"/>
    </source>
</evidence>
<dbReference type="FunFam" id="2.30.30.30:FF:000002">
    <property type="entry name" value="Transcription termination/antitermination factor NusG"/>
    <property type="match status" value="1"/>
</dbReference>
<dbReference type="PANTHER" id="PTHR30265">
    <property type="entry name" value="RHO-INTERACTING TRANSCRIPTION TERMINATION FACTOR NUSG"/>
    <property type="match status" value="1"/>
</dbReference>
<organism evidence="10 11">
    <name type="scientific">Rhodothermus profundi</name>
    <dbReference type="NCBI Taxonomy" id="633813"/>
    <lineage>
        <taxon>Bacteria</taxon>
        <taxon>Pseudomonadati</taxon>
        <taxon>Rhodothermota</taxon>
        <taxon>Rhodothermia</taxon>
        <taxon>Rhodothermales</taxon>
        <taxon>Rhodothermaceae</taxon>
        <taxon>Rhodothermus</taxon>
    </lineage>
</organism>
<evidence type="ECO:0000256" key="2">
    <source>
        <dbReference type="ARBA" id="ARBA00022814"/>
    </source>
</evidence>
<dbReference type="InterPro" id="IPR043425">
    <property type="entry name" value="NusG-like"/>
</dbReference>
<dbReference type="InterPro" id="IPR005824">
    <property type="entry name" value="KOW"/>
</dbReference>
<feature type="domain" description="NusG-like N-terminal" evidence="8">
    <location>
        <begin position="10"/>
        <end position="118"/>
    </location>
</feature>
<dbReference type="CDD" id="cd09891">
    <property type="entry name" value="NGN_Bact_1"/>
    <property type="match status" value="1"/>
</dbReference>
<dbReference type="InterPro" id="IPR014722">
    <property type="entry name" value="Rib_uL2_dom2"/>
</dbReference>
<dbReference type="GO" id="GO:0032784">
    <property type="term" value="P:regulation of DNA-templated transcription elongation"/>
    <property type="evidence" value="ECO:0007669"/>
    <property type="project" value="InterPro"/>
</dbReference>
<sequence>MAEEKKQEGVRKWYVLRTFSGHEKKVKQYLEREIERLGLQDRVGEILIPTETVFELRGGKKRTRERTFFPGYILIEAVLDRELQHLISNMPSVVGFLGTGDQPTPLRPEEVRRILGKVDEARELGEQPEIPFKPGDVVRIIEGPFNNFTGVVEEVYPDKLKLKVMVSIFGRKTPLEVDYLQVERES</sequence>
<dbReference type="OrthoDB" id="9809075at2"/>
<dbReference type="SMART" id="SM00739">
    <property type="entry name" value="KOW"/>
    <property type="match status" value="1"/>
</dbReference>
<evidence type="ECO:0000259" key="9">
    <source>
        <dbReference type="SMART" id="SM00739"/>
    </source>
</evidence>
<dbReference type="InterPro" id="IPR036735">
    <property type="entry name" value="NGN_dom_sf"/>
</dbReference>
<evidence type="ECO:0000256" key="4">
    <source>
        <dbReference type="ARBA" id="ARBA00023163"/>
    </source>
</evidence>
<dbReference type="Proteomes" id="UP000185812">
    <property type="component" value="Unassembled WGS sequence"/>
</dbReference>
<dbReference type="STRING" id="633813.SAMN04488087_2585"/>
<keyword evidence="11" id="KW-1185">Reference proteome</keyword>
<evidence type="ECO:0000259" key="8">
    <source>
        <dbReference type="SMART" id="SM00738"/>
    </source>
</evidence>
<dbReference type="InterPro" id="IPR008991">
    <property type="entry name" value="Translation_prot_SH3-like_sf"/>
</dbReference>
<dbReference type="RefSeq" id="WP_072716391.1">
    <property type="nucleotide sequence ID" value="NZ_FRAU01000011.1"/>
</dbReference>
<feature type="domain" description="KOW" evidence="9">
    <location>
        <begin position="131"/>
        <end position="158"/>
    </location>
</feature>
<reference evidence="11" key="1">
    <citation type="submission" date="2016-11" db="EMBL/GenBank/DDBJ databases">
        <authorList>
            <person name="Varghese N."/>
            <person name="Submissions S."/>
        </authorList>
    </citation>
    <scope>NUCLEOTIDE SEQUENCE [LARGE SCALE GENOMIC DNA]</scope>
    <source>
        <strain evidence="11">DSM 22212</strain>
    </source>
</reference>
<dbReference type="HAMAP" id="MF_00948">
    <property type="entry name" value="NusG"/>
    <property type="match status" value="1"/>
</dbReference>
<dbReference type="InterPro" id="IPR047050">
    <property type="entry name" value="NGN"/>
</dbReference>
<evidence type="ECO:0000256" key="6">
    <source>
        <dbReference type="NCBIfam" id="TIGR00922"/>
    </source>
</evidence>
<dbReference type="PRINTS" id="PR00338">
    <property type="entry name" value="NUSGTNSCPFCT"/>
</dbReference>
<evidence type="ECO:0000256" key="3">
    <source>
        <dbReference type="ARBA" id="ARBA00023015"/>
    </source>
</evidence>
<dbReference type="Gene3D" id="2.30.30.30">
    <property type="match status" value="1"/>
</dbReference>
<keyword evidence="3 5" id="KW-0805">Transcription regulation</keyword>
<keyword evidence="1 5" id="KW-0806">Transcription termination</keyword>
<dbReference type="SUPFAM" id="SSF82679">
    <property type="entry name" value="N-utilization substance G protein NusG, N-terminal domain"/>
    <property type="match status" value="1"/>
</dbReference>
<dbReference type="GO" id="GO:0031564">
    <property type="term" value="P:transcription antitermination"/>
    <property type="evidence" value="ECO:0007669"/>
    <property type="project" value="UniProtKB-UniRule"/>
</dbReference>
<gene>
    <name evidence="5" type="primary">nusG</name>
    <name evidence="10" type="ORF">SAMN04488087_2585</name>
</gene>
<dbReference type="PANTHER" id="PTHR30265:SF2">
    <property type="entry name" value="TRANSCRIPTION TERMINATION_ANTITERMINATION PROTEIN NUSG"/>
    <property type="match status" value="1"/>
</dbReference>
<dbReference type="EMBL" id="FRAU01000011">
    <property type="protein sequence ID" value="SHL04721.1"/>
    <property type="molecule type" value="Genomic_DNA"/>
</dbReference>
<evidence type="ECO:0000313" key="10">
    <source>
        <dbReference type="EMBL" id="SHL04721.1"/>
    </source>
</evidence>
<accession>A0A1M6XFM2</accession>
<evidence type="ECO:0000256" key="7">
    <source>
        <dbReference type="RuleBase" id="RU000538"/>
    </source>
</evidence>
<comment type="function">
    <text evidence="5 7">Participates in transcription elongation, termination and antitermination.</text>
</comment>
<dbReference type="GO" id="GO:0005829">
    <property type="term" value="C:cytosol"/>
    <property type="evidence" value="ECO:0007669"/>
    <property type="project" value="UniProtKB-ARBA"/>
</dbReference>
<dbReference type="NCBIfam" id="TIGR00922">
    <property type="entry name" value="nusG"/>
    <property type="match status" value="1"/>
</dbReference>
<dbReference type="Pfam" id="PF02357">
    <property type="entry name" value="NusG"/>
    <property type="match status" value="1"/>
</dbReference>